<gene>
    <name evidence="8" type="ORF">DI526_08515</name>
</gene>
<protein>
    <submittedName>
        <fullName evidence="8">Ribonuclease BN</fullName>
    </submittedName>
</protein>
<reference evidence="8 9" key="1">
    <citation type="submission" date="2017-08" db="EMBL/GenBank/DDBJ databases">
        <title>Infants hospitalized years apart are colonized by the same room-sourced microbial strains.</title>
        <authorList>
            <person name="Brooks B."/>
            <person name="Olm M.R."/>
            <person name="Firek B.A."/>
            <person name="Baker R."/>
            <person name="Thomas B.C."/>
            <person name="Morowitz M.J."/>
            <person name="Banfield J.F."/>
        </authorList>
    </citation>
    <scope>NUCLEOTIDE SEQUENCE [LARGE SCALE GENOMIC DNA]</scope>
    <source>
        <strain evidence="8">S2_003_000_R2_4</strain>
    </source>
</reference>
<dbReference type="NCBIfam" id="TIGR00765">
    <property type="entry name" value="yihY_not_rbn"/>
    <property type="match status" value="1"/>
</dbReference>
<dbReference type="Pfam" id="PF03631">
    <property type="entry name" value="Virul_fac_BrkB"/>
    <property type="match status" value="1"/>
</dbReference>
<feature type="compositionally biased region" description="Basic and acidic residues" evidence="6">
    <location>
        <begin position="56"/>
        <end position="67"/>
    </location>
</feature>
<evidence type="ECO:0000256" key="2">
    <source>
        <dbReference type="ARBA" id="ARBA00022475"/>
    </source>
</evidence>
<dbReference type="GO" id="GO:0005886">
    <property type="term" value="C:plasma membrane"/>
    <property type="evidence" value="ECO:0007669"/>
    <property type="project" value="UniProtKB-SubCell"/>
</dbReference>
<accession>A0A2W5V4M5</accession>
<name>A0A2W5V4M5_9CAUL</name>
<dbReference type="AlphaFoldDB" id="A0A2W5V4M5"/>
<evidence type="ECO:0000256" key="6">
    <source>
        <dbReference type="SAM" id="MobiDB-lite"/>
    </source>
</evidence>
<feature type="transmembrane region" description="Helical" evidence="7">
    <location>
        <begin position="98"/>
        <end position="127"/>
    </location>
</feature>
<evidence type="ECO:0000256" key="5">
    <source>
        <dbReference type="ARBA" id="ARBA00023136"/>
    </source>
</evidence>
<evidence type="ECO:0000256" key="7">
    <source>
        <dbReference type="SAM" id="Phobius"/>
    </source>
</evidence>
<evidence type="ECO:0000313" key="9">
    <source>
        <dbReference type="Proteomes" id="UP000249393"/>
    </source>
</evidence>
<keyword evidence="3 7" id="KW-0812">Transmembrane</keyword>
<dbReference type="RefSeq" id="WP_304276552.1">
    <property type="nucleotide sequence ID" value="NZ_QFQZ01000020.1"/>
</dbReference>
<organism evidence="8 9">
    <name type="scientific">Caulobacter segnis</name>
    <dbReference type="NCBI Taxonomy" id="88688"/>
    <lineage>
        <taxon>Bacteria</taxon>
        <taxon>Pseudomonadati</taxon>
        <taxon>Pseudomonadota</taxon>
        <taxon>Alphaproteobacteria</taxon>
        <taxon>Caulobacterales</taxon>
        <taxon>Caulobacteraceae</taxon>
        <taxon>Caulobacter</taxon>
    </lineage>
</organism>
<dbReference type="PANTHER" id="PTHR30213:SF0">
    <property type="entry name" value="UPF0761 MEMBRANE PROTEIN YIHY"/>
    <property type="match status" value="1"/>
</dbReference>
<feature type="transmembrane region" description="Helical" evidence="7">
    <location>
        <begin position="17"/>
        <end position="34"/>
    </location>
</feature>
<evidence type="ECO:0000256" key="3">
    <source>
        <dbReference type="ARBA" id="ARBA00022692"/>
    </source>
</evidence>
<comment type="subcellular location">
    <subcellularLocation>
        <location evidence="1">Cell membrane</location>
        <topology evidence="1">Multi-pass membrane protein</topology>
    </subcellularLocation>
</comment>
<feature type="transmembrane region" description="Helical" evidence="7">
    <location>
        <begin position="317"/>
        <end position="339"/>
    </location>
</feature>
<proteinExistence type="predicted"/>
<dbReference type="InterPro" id="IPR017039">
    <property type="entry name" value="Virul_fac_BrkB"/>
</dbReference>
<evidence type="ECO:0000256" key="4">
    <source>
        <dbReference type="ARBA" id="ARBA00022989"/>
    </source>
</evidence>
<dbReference type="EMBL" id="QFQZ01000020">
    <property type="protein sequence ID" value="PZR34959.1"/>
    <property type="molecule type" value="Genomic_DNA"/>
</dbReference>
<feature type="transmembrane region" description="Helical" evidence="7">
    <location>
        <begin position="252"/>
        <end position="271"/>
    </location>
</feature>
<keyword evidence="5 7" id="KW-0472">Membrane</keyword>
<comment type="caution">
    <text evidence="8">The sequence shown here is derived from an EMBL/GenBank/DDBJ whole genome shotgun (WGS) entry which is preliminary data.</text>
</comment>
<feature type="transmembrane region" description="Helical" evidence="7">
    <location>
        <begin position="283"/>
        <end position="305"/>
    </location>
</feature>
<sequence length="403" mass="44524">MADAKPRPILSWLKSRPYHLAPWIVLLAAAPFALPRKRTQTDLDAPPGLSEPRAMPPHDFEAAEPRRGRAARHPTHIPLLGWRDIIWRTWREITVDRLPAVAGGVTFYTLLALIPAIGAFVSLYGLFADVRTVEQQLRDMSGVFPPSVVKIVGEQMLRLASQGETKLGVAFGFSLLLSVWSANASMRALFDGLNVAYDEEEKRHIVRRTLLSYAFTLCALIYAAAVSAMLIVTPWLLKAARLSSLDALLTPIRWLVVMGMTAVAFGVLYRFAPSRSQARWRWVWIGAVTASAGWLIGSLGFSVYVNQIAHYDATYGPLGAIIAFMVWVWFSIMAILIGAELNAEIEHQTAVDSTTGPELPMGARGAAMADTVGLAFHPWDLIKREAGAVKRMTGGAWRKVRRR</sequence>
<evidence type="ECO:0000313" key="8">
    <source>
        <dbReference type="EMBL" id="PZR34959.1"/>
    </source>
</evidence>
<feature type="transmembrane region" description="Helical" evidence="7">
    <location>
        <begin position="210"/>
        <end position="232"/>
    </location>
</feature>
<dbReference type="PANTHER" id="PTHR30213">
    <property type="entry name" value="INNER MEMBRANE PROTEIN YHJD"/>
    <property type="match status" value="1"/>
</dbReference>
<evidence type="ECO:0000256" key="1">
    <source>
        <dbReference type="ARBA" id="ARBA00004651"/>
    </source>
</evidence>
<feature type="transmembrane region" description="Helical" evidence="7">
    <location>
        <begin position="167"/>
        <end position="190"/>
    </location>
</feature>
<keyword evidence="2" id="KW-1003">Cell membrane</keyword>
<keyword evidence="4 7" id="KW-1133">Transmembrane helix</keyword>
<feature type="region of interest" description="Disordered" evidence="6">
    <location>
        <begin position="41"/>
        <end position="67"/>
    </location>
</feature>
<dbReference type="Proteomes" id="UP000249393">
    <property type="component" value="Unassembled WGS sequence"/>
</dbReference>